<organism evidence="2 3">
    <name type="scientific">Agrocybe chaxingu</name>
    <dbReference type="NCBI Taxonomy" id="84603"/>
    <lineage>
        <taxon>Eukaryota</taxon>
        <taxon>Fungi</taxon>
        <taxon>Dikarya</taxon>
        <taxon>Basidiomycota</taxon>
        <taxon>Agaricomycotina</taxon>
        <taxon>Agaricomycetes</taxon>
        <taxon>Agaricomycetidae</taxon>
        <taxon>Agaricales</taxon>
        <taxon>Agaricineae</taxon>
        <taxon>Strophariaceae</taxon>
        <taxon>Agrocybe</taxon>
    </lineage>
</organism>
<feature type="region of interest" description="Disordered" evidence="1">
    <location>
        <begin position="243"/>
        <end position="280"/>
    </location>
</feature>
<dbReference type="AlphaFoldDB" id="A0A9W8MQC5"/>
<feature type="region of interest" description="Disordered" evidence="1">
    <location>
        <begin position="60"/>
        <end position="136"/>
    </location>
</feature>
<protein>
    <submittedName>
        <fullName evidence="2">Uncharacterized protein</fullName>
    </submittedName>
</protein>
<gene>
    <name evidence="2" type="ORF">NLJ89_g8921</name>
</gene>
<feature type="region of interest" description="Disordered" evidence="1">
    <location>
        <begin position="1"/>
        <end position="20"/>
    </location>
</feature>
<feature type="region of interest" description="Disordered" evidence="1">
    <location>
        <begin position="300"/>
        <end position="345"/>
    </location>
</feature>
<name>A0A9W8MQC5_9AGAR</name>
<feature type="compositionally biased region" description="Pro residues" evidence="1">
    <location>
        <begin position="72"/>
        <end position="89"/>
    </location>
</feature>
<reference evidence="2" key="1">
    <citation type="submission" date="2022-07" db="EMBL/GenBank/DDBJ databases">
        <title>Genome Sequence of Agrocybe chaxingu.</title>
        <authorList>
            <person name="Buettner E."/>
        </authorList>
    </citation>
    <scope>NUCLEOTIDE SEQUENCE</scope>
    <source>
        <strain evidence="2">MP-N11</strain>
    </source>
</reference>
<feature type="compositionally biased region" description="Low complexity" evidence="1">
    <location>
        <begin position="309"/>
        <end position="322"/>
    </location>
</feature>
<evidence type="ECO:0000313" key="2">
    <source>
        <dbReference type="EMBL" id="KAJ3502365.1"/>
    </source>
</evidence>
<proteinExistence type="predicted"/>
<evidence type="ECO:0000313" key="3">
    <source>
        <dbReference type="Proteomes" id="UP001148786"/>
    </source>
</evidence>
<dbReference type="EMBL" id="JANKHO010001292">
    <property type="protein sequence ID" value="KAJ3502365.1"/>
    <property type="molecule type" value="Genomic_DNA"/>
</dbReference>
<sequence length="345" mass="37417">MHEELGAHLQPCPPSPQHDELAVSEVSTTPHLAPGADGGCGELCMPSWFGTLTPFFDEGYGAGSTTNTTAAKPPPPPPTNPPPSAPCPPSQNNNRARNKLQNVSHDETETETETEHDEHGRRGTHRRHTTNWAPTAGVVGTGALSIERWQRGVGRPTKTARRDWPGRQKALAAPASPMRLIALVVFKAMCLCFWACADAIETTVLREGERVDGFAVLFLRVRARANGFERIFTLAGLQPRGRRRRKLRMRREGRMDEDDDDDVEKGEGEEEEADMEVERVQEEMQAGIVVALRKLGDAKQRLASKDGSKSSSSFVSVSVSVSAEGNPSGSKAGMATSEDEDAEGG</sequence>
<keyword evidence="3" id="KW-1185">Reference proteome</keyword>
<feature type="compositionally biased region" description="Acidic residues" evidence="1">
    <location>
        <begin position="255"/>
        <end position="275"/>
    </location>
</feature>
<evidence type="ECO:0000256" key="1">
    <source>
        <dbReference type="SAM" id="MobiDB-lite"/>
    </source>
</evidence>
<dbReference type="Proteomes" id="UP001148786">
    <property type="component" value="Unassembled WGS sequence"/>
</dbReference>
<comment type="caution">
    <text evidence="2">The sequence shown here is derived from an EMBL/GenBank/DDBJ whole genome shotgun (WGS) entry which is preliminary data.</text>
</comment>
<accession>A0A9W8MQC5</accession>